<dbReference type="InterPro" id="IPR003594">
    <property type="entry name" value="HATPase_dom"/>
</dbReference>
<dbReference type="Gene3D" id="3.30.565.10">
    <property type="entry name" value="Histidine kinase-like ATPase, C-terminal domain"/>
    <property type="match status" value="1"/>
</dbReference>
<accession>A0ABS5QFB3</accession>
<evidence type="ECO:0000313" key="5">
    <source>
        <dbReference type="Proteomes" id="UP000766336"/>
    </source>
</evidence>
<comment type="catalytic activity">
    <reaction evidence="1">
        <text>ATP + protein L-histidine = ADP + protein N-phospho-L-histidine.</text>
        <dbReference type="EC" id="2.7.13.3"/>
    </reaction>
</comment>
<dbReference type="InterPro" id="IPR004358">
    <property type="entry name" value="Sig_transdc_His_kin-like_C"/>
</dbReference>
<dbReference type="SMART" id="SM00065">
    <property type="entry name" value="GAF"/>
    <property type="match status" value="1"/>
</dbReference>
<dbReference type="InterPro" id="IPR011495">
    <property type="entry name" value="Sig_transdc_His_kin_sub2_dim/P"/>
</dbReference>
<evidence type="ECO:0000259" key="3">
    <source>
        <dbReference type="PROSITE" id="PS50109"/>
    </source>
</evidence>
<gene>
    <name evidence="4" type="ORF">KHU32_11750</name>
</gene>
<name>A0ABS5QFB3_9PROT</name>
<dbReference type="PANTHER" id="PTHR43102:SF2">
    <property type="entry name" value="GAF DOMAIN-CONTAINING PROTEIN"/>
    <property type="match status" value="1"/>
</dbReference>
<dbReference type="InterPro" id="IPR036890">
    <property type="entry name" value="HATPase_C_sf"/>
</dbReference>
<dbReference type="SMART" id="SM00387">
    <property type="entry name" value="HATPase_c"/>
    <property type="match status" value="1"/>
</dbReference>
<comment type="caution">
    <text evidence="4">The sequence shown here is derived from an EMBL/GenBank/DDBJ whole genome shotgun (WGS) entry which is preliminary data.</text>
</comment>
<reference evidence="4 5" key="1">
    <citation type="submission" date="2021-05" db="EMBL/GenBank/DDBJ databases">
        <title>Roseococcus sp. XZZS9, whole genome shotgun sequencing project.</title>
        <authorList>
            <person name="Zhao G."/>
            <person name="Shen L."/>
        </authorList>
    </citation>
    <scope>NUCLEOTIDE SEQUENCE [LARGE SCALE GENOMIC DNA]</scope>
    <source>
        <strain evidence="4 5">XZZS9</strain>
    </source>
</reference>
<dbReference type="Pfam" id="PF07568">
    <property type="entry name" value="HisKA_2"/>
    <property type="match status" value="1"/>
</dbReference>
<dbReference type="SUPFAM" id="SSF55781">
    <property type="entry name" value="GAF domain-like"/>
    <property type="match status" value="1"/>
</dbReference>
<sequence length="366" mass="40223">MTWDEAERVEALHNYGVLDSDLDFDGIVKIASHICRTPIAVVNFVDATRQWFGAECGLGVRETPLDVSICAHAILQPDIFVIPDLAKDPRFGCNPLVAGDPNLRFYGGALLTSSNGLPLGTVCVLDYQPRPMGLTDEEEDTLRALARQVMNQLELRLAIREKEALVREKELLVAEAHHRVSNSLQMVQSLLTLQSRQTIDPEASQQLQASAQRVNTFGLMHEHLYRSGAGIEVDLAVYLATLIEDQNKALASTLGHRRIALHAEAIQWPTSEVATVGLIVFELATNALKYGEGLVTVRVSKVEGLLFIVVEDEGAGIPISFEPEESRGLGMRLIRGLVSTRGGQVAVDRSKRHTAFVVTMEMPEAR</sequence>
<dbReference type="Proteomes" id="UP000766336">
    <property type="component" value="Unassembled WGS sequence"/>
</dbReference>
<keyword evidence="5" id="KW-1185">Reference proteome</keyword>
<protein>
    <recommendedName>
        <fullName evidence="2">histidine kinase</fullName>
        <ecNumber evidence="2">2.7.13.3</ecNumber>
    </recommendedName>
</protein>
<feature type="domain" description="Histidine kinase" evidence="3">
    <location>
        <begin position="279"/>
        <end position="366"/>
    </location>
</feature>
<dbReference type="PRINTS" id="PR00344">
    <property type="entry name" value="BCTRLSENSOR"/>
</dbReference>
<dbReference type="Pfam" id="PF02518">
    <property type="entry name" value="HATPase_c"/>
    <property type="match status" value="1"/>
</dbReference>
<dbReference type="InterPro" id="IPR003018">
    <property type="entry name" value="GAF"/>
</dbReference>
<evidence type="ECO:0000256" key="1">
    <source>
        <dbReference type="ARBA" id="ARBA00000085"/>
    </source>
</evidence>
<dbReference type="Pfam" id="PF01590">
    <property type="entry name" value="GAF"/>
    <property type="match status" value="1"/>
</dbReference>
<dbReference type="SUPFAM" id="SSF55874">
    <property type="entry name" value="ATPase domain of HSP90 chaperone/DNA topoisomerase II/histidine kinase"/>
    <property type="match status" value="1"/>
</dbReference>
<dbReference type="PANTHER" id="PTHR43102">
    <property type="entry name" value="SLR1143 PROTEIN"/>
    <property type="match status" value="1"/>
</dbReference>
<dbReference type="EC" id="2.7.13.3" evidence="2"/>
<evidence type="ECO:0000256" key="2">
    <source>
        <dbReference type="ARBA" id="ARBA00012438"/>
    </source>
</evidence>
<dbReference type="Gene3D" id="3.30.450.40">
    <property type="match status" value="1"/>
</dbReference>
<dbReference type="PROSITE" id="PS50109">
    <property type="entry name" value="HIS_KIN"/>
    <property type="match status" value="1"/>
</dbReference>
<dbReference type="EMBL" id="JAHCDA010000002">
    <property type="protein sequence ID" value="MBS7811612.1"/>
    <property type="molecule type" value="Genomic_DNA"/>
</dbReference>
<dbReference type="InterPro" id="IPR005467">
    <property type="entry name" value="His_kinase_dom"/>
</dbReference>
<proteinExistence type="predicted"/>
<dbReference type="InterPro" id="IPR029016">
    <property type="entry name" value="GAF-like_dom_sf"/>
</dbReference>
<evidence type="ECO:0000313" key="4">
    <source>
        <dbReference type="EMBL" id="MBS7811612.1"/>
    </source>
</evidence>
<organism evidence="4 5">
    <name type="scientific">Roseococcus pinisoli</name>
    <dbReference type="NCBI Taxonomy" id="2835040"/>
    <lineage>
        <taxon>Bacteria</taxon>
        <taxon>Pseudomonadati</taxon>
        <taxon>Pseudomonadota</taxon>
        <taxon>Alphaproteobacteria</taxon>
        <taxon>Acetobacterales</taxon>
        <taxon>Roseomonadaceae</taxon>
        <taxon>Roseococcus</taxon>
    </lineage>
</organism>
<dbReference type="RefSeq" id="WP_213670277.1">
    <property type="nucleotide sequence ID" value="NZ_JAHCDA010000002.1"/>
</dbReference>